<keyword evidence="1" id="KW-0812">Transmembrane</keyword>
<keyword evidence="1" id="KW-1133">Transmembrane helix</keyword>
<accession>A0A8D8YR74</accession>
<keyword evidence="1" id="KW-0472">Membrane</keyword>
<protein>
    <submittedName>
        <fullName evidence="2">Uncharacterized protein</fullName>
    </submittedName>
</protein>
<feature type="transmembrane region" description="Helical" evidence="1">
    <location>
        <begin position="75"/>
        <end position="95"/>
    </location>
</feature>
<feature type="transmembrane region" description="Helical" evidence="1">
    <location>
        <begin position="45"/>
        <end position="63"/>
    </location>
</feature>
<name>A0A8D8YR74_9HEMI</name>
<sequence>MFTPDFFPNIFLPRNCFSNSSSPYSFNFLLHLPSSSFSQMPSHPAVSHSSLPSTLIFDIFFLLSLSSLRMFLSPFLSHIIVSVCPSLSLSISPLLPFLVIFFFFNIIISTACFFFLSFSFLFFLFFFFDSAYKGPRKSYFSLCFLFCK</sequence>
<reference evidence="2" key="1">
    <citation type="submission" date="2021-05" db="EMBL/GenBank/DDBJ databases">
        <authorList>
            <person name="Alioto T."/>
            <person name="Alioto T."/>
            <person name="Gomez Garrido J."/>
        </authorList>
    </citation>
    <scope>NUCLEOTIDE SEQUENCE</scope>
</reference>
<organism evidence="2">
    <name type="scientific">Cacopsylla melanoneura</name>
    <dbReference type="NCBI Taxonomy" id="428564"/>
    <lineage>
        <taxon>Eukaryota</taxon>
        <taxon>Metazoa</taxon>
        <taxon>Ecdysozoa</taxon>
        <taxon>Arthropoda</taxon>
        <taxon>Hexapoda</taxon>
        <taxon>Insecta</taxon>
        <taxon>Pterygota</taxon>
        <taxon>Neoptera</taxon>
        <taxon>Paraneoptera</taxon>
        <taxon>Hemiptera</taxon>
        <taxon>Sternorrhyncha</taxon>
        <taxon>Psylloidea</taxon>
        <taxon>Psyllidae</taxon>
        <taxon>Psyllinae</taxon>
        <taxon>Cacopsylla</taxon>
    </lineage>
</organism>
<dbReference type="AlphaFoldDB" id="A0A8D8YR74"/>
<dbReference type="EMBL" id="HBUF01389596">
    <property type="protein sequence ID" value="CAG6733368.1"/>
    <property type="molecule type" value="Transcribed_RNA"/>
</dbReference>
<evidence type="ECO:0000256" key="1">
    <source>
        <dbReference type="SAM" id="Phobius"/>
    </source>
</evidence>
<feature type="transmembrane region" description="Helical" evidence="1">
    <location>
        <begin position="101"/>
        <end position="128"/>
    </location>
</feature>
<proteinExistence type="predicted"/>
<evidence type="ECO:0000313" key="2">
    <source>
        <dbReference type="EMBL" id="CAG6733368.1"/>
    </source>
</evidence>